<keyword evidence="3" id="KW-1185">Reference proteome</keyword>
<reference evidence="2 3" key="1">
    <citation type="journal article" date="2014" name="PLoS ONE">
        <title>Global Analysis of Gene Expression Profiles in Physic Nut (Jatropha curcas L.) Seedlings Exposed to Salt Stress.</title>
        <authorList>
            <person name="Zhang L."/>
            <person name="Zhang C."/>
            <person name="Wu P."/>
            <person name="Chen Y."/>
            <person name="Li M."/>
            <person name="Jiang H."/>
            <person name="Wu G."/>
        </authorList>
    </citation>
    <scope>NUCLEOTIDE SEQUENCE [LARGE SCALE GENOMIC DNA]</scope>
    <source>
        <strain evidence="3">cv. GZQX0401</strain>
        <tissue evidence="2">Young leaves</tissue>
    </source>
</reference>
<sequence>MSRGKGVDPNTADDGPHGGRGRGHKTCGQGRAILPPPPLPPSSTLRSSSFVRPPMTPPPPFVPSKPNAGQSKSSLAL</sequence>
<name>A0A067L7L4_JATCU</name>
<dbReference type="AlphaFoldDB" id="A0A067L7L4"/>
<feature type="compositionally biased region" description="Polar residues" evidence="1">
    <location>
        <begin position="67"/>
        <end position="77"/>
    </location>
</feature>
<proteinExistence type="predicted"/>
<organism evidence="2 3">
    <name type="scientific">Jatropha curcas</name>
    <name type="common">Barbados nut</name>
    <dbReference type="NCBI Taxonomy" id="180498"/>
    <lineage>
        <taxon>Eukaryota</taxon>
        <taxon>Viridiplantae</taxon>
        <taxon>Streptophyta</taxon>
        <taxon>Embryophyta</taxon>
        <taxon>Tracheophyta</taxon>
        <taxon>Spermatophyta</taxon>
        <taxon>Magnoliopsida</taxon>
        <taxon>eudicotyledons</taxon>
        <taxon>Gunneridae</taxon>
        <taxon>Pentapetalae</taxon>
        <taxon>rosids</taxon>
        <taxon>fabids</taxon>
        <taxon>Malpighiales</taxon>
        <taxon>Euphorbiaceae</taxon>
        <taxon>Crotonoideae</taxon>
        <taxon>Jatropheae</taxon>
        <taxon>Jatropha</taxon>
    </lineage>
</organism>
<dbReference type="Proteomes" id="UP000027138">
    <property type="component" value="Unassembled WGS sequence"/>
</dbReference>
<dbReference type="EMBL" id="KK914251">
    <property type="protein sequence ID" value="KDP44451.1"/>
    <property type="molecule type" value="Genomic_DNA"/>
</dbReference>
<protein>
    <submittedName>
        <fullName evidence="2">Uncharacterized protein</fullName>
    </submittedName>
</protein>
<accession>A0A067L7L4</accession>
<feature type="region of interest" description="Disordered" evidence="1">
    <location>
        <begin position="1"/>
        <end position="77"/>
    </location>
</feature>
<evidence type="ECO:0000313" key="3">
    <source>
        <dbReference type="Proteomes" id="UP000027138"/>
    </source>
</evidence>
<evidence type="ECO:0000256" key="1">
    <source>
        <dbReference type="SAM" id="MobiDB-lite"/>
    </source>
</evidence>
<feature type="compositionally biased region" description="Pro residues" evidence="1">
    <location>
        <begin position="54"/>
        <end position="63"/>
    </location>
</feature>
<evidence type="ECO:0000313" key="2">
    <source>
        <dbReference type="EMBL" id="KDP44451.1"/>
    </source>
</evidence>
<gene>
    <name evidence="2" type="ORF">JCGZ_16284</name>
</gene>